<evidence type="ECO:0000313" key="7">
    <source>
        <dbReference type="EMBL" id="CBY19067.1"/>
    </source>
</evidence>
<evidence type="ECO:0000259" key="6">
    <source>
        <dbReference type="Pfam" id="PF00685"/>
    </source>
</evidence>
<protein>
    <recommendedName>
        <fullName evidence="5">Sulfotransferase</fullName>
        <ecNumber evidence="5">2.8.2.-</ecNumber>
    </recommendedName>
</protein>
<dbReference type="PANTHER" id="PTHR10605">
    <property type="entry name" value="HEPARAN SULFATE SULFOTRANSFERASE"/>
    <property type="match status" value="1"/>
</dbReference>
<dbReference type="GO" id="GO:0008467">
    <property type="term" value="F:[heparan sulfate]-glucosamine 3-sulfotransferase activity"/>
    <property type="evidence" value="ECO:0007669"/>
    <property type="project" value="TreeGrafter"/>
</dbReference>
<accession>E4X9D8</accession>
<name>E4X9D8_OIKDI</name>
<evidence type="ECO:0000256" key="1">
    <source>
        <dbReference type="ARBA" id="ARBA00022679"/>
    </source>
</evidence>
<evidence type="ECO:0000256" key="4">
    <source>
        <dbReference type="PIRSR" id="PIRSR637359-3"/>
    </source>
</evidence>
<dbReference type="Pfam" id="PF00685">
    <property type="entry name" value="Sulfotransfer_1"/>
    <property type="match status" value="1"/>
</dbReference>
<keyword evidence="4" id="KW-1015">Disulfide bond</keyword>
<evidence type="ECO:0000313" key="8">
    <source>
        <dbReference type="Proteomes" id="UP000001307"/>
    </source>
</evidence>
<dbReference type="OrthoDB" id="411451at2759"/>
<keyword evidence="2" id="KW-0325">Glycoprotein</keyword>
<dbReference type="Gene3D" id="3.40.50.300">
    <property type="entry name" value="P-loop containing nucleotide triphosphate hydrolases"/>
    <property type="match status" value="1"/>
</dbReference>
<keyword evidence="1 5" id="KW-0808">Transferase</keyword>
<dbReference type="InterPro" id="IPR000863">
    <property type="entry name" value="Sulfotransferase_dom"/>
</dbReference>
<dbReference type="EMBL" id="FN653030">
    <property type="protein sequence ID" value="CBY19067.1"/>
    <property type="molecule type" value="Genomic_DNA"/>
</dbReference>
<dbReference type="AlphaFoldDB" id="E4X9D8"/>
<dbReference type="InterPro" id="IPR027417">
    <property type="entry name" value="P-loop_NTPase"/>
</dbReference>
<proteinExistence type="inferred from homology"/>
<feature type="domain" description="Sulfotransferase" evidence="6">
    <location>
        <begin position="1"/>
        <end position="93"/>
    </location>
</feature>
<evidence type="ECO:0000256" key="3">
    <source>
        <dbReference type="PIRSR" id="PIRSR637359-2"/>
    </source>
</evidence>
<evidence type="ECO:0000256" key="5">
    <source>
        <dbReference type="RuleBase" id="RU361155"/>
    </source>
</evidence>
<keyword evidence="8" id="KW-1185">Reference proteome</keyword>
<comment type="similarity">
    <text evidence="5">Belongs to the sulfotransferase 1 family.</text>
</comment>
<dbReference type="Proteomes" id="UP000001307">
    <property type="component" value="Unassembled WGS sequence"/>
</dbReference>
<dbReference type="InterPro" id="IPR037359">
    <property type="entry name" value="NST/OST"/>
</dbReference>
<evidence type="ECO:0000256" key="2">
    <source>
        <dbReference type="ARBA" id="ARBA00023180"/>
    </source>
</evidence>
<reference evidence="7" key="1">
    <citation type="journal article" date="2010" name="Science">
        <title>Plasticity of animal genome architecture unmasked by rapid evolution of a pelagic tunicate.</title>
        <authorList>
            <person name="Denoeud F."/>
            <person name="Henriet S."/>
            <person name="Mungpakdee S."/>
            <person name="Aury J.M."/>
            <person name="Da Silva C."/>
            <person name="Brinkmann H."/>
            <person name="Mikhaleva J."/>
            <person name="Olsen L.C."/>
            <person name="Jubin C."/>
            <person name="Canestro C."/>
            <person name="Bouquet J.M."/>
            <person name="Danks G."/>
            <person name="Poulain J."/>
            <person name="Campsteijn C."/>
            <person name="Adamski M."/>
            <person name="Cross I."/>
            <person name="Yadetie F."/>
            <person name="Muffato M."/>
            <person name="Louis A."/>
            <person name="Butcher S."/>
            <person name="Tsagkogeorga G."/>
            <person name="Konrad A."/>
            <person name="Singh S."/>
            <person name="Jensen M.F."/>
            <person name="Cong E.H."/>
            <person name="Eikeseth-Otteraa H."/>
            <person name="Noel B."/>
            <person name="Anthouard V."/>
            <person name="Porcel B.M."/>
            <person name="Kachouri-Lafond R."/>
            <person name="Nishino A."/>
            <person name="Ugolini M."/>
            <person name="Chourrout P."/>
            <person name="Nishida H."/>
            <person name="Aasland R."/>
            <person name="Huzurbazar S."/>
            <person name="Westhof E."/>
            <person name="Delsuc F."/>
            <person name="Lehrach H."/>
            <person name="Reinhardt R."/>
            <person name="Weissenbach J."/>
            <person name="Roy S.W."/>
            <person name="Artiguenave F."/>
            <person name="Postlethwait J.H."/>
            <person name="Manak J.R."/>
            <person name="Thompson E.M."/>
            <person name="Jaillon O."/>
            <person name="Du Pasquier L."/>
            <person name="Boudinot P."/>
            <person name="Liberles D.A."/>
            <person name="Volff J.N."/>
            <person name="Philippe H."/>
            <person name="Lenhard B."/>
            <person name="Roest Crollius H."/>
            <person name="Wincker P."/>
            <person name="Chourrout D."/>
        </authorList>
    </citation>
    <scope>NUCLEOTIDE SEQUENCE [LARGE SCALE GENOMIC DNA]</scope>
</reference>
<feature type="binding site" evidence="3">
    <location>
        <position position="44"/>
    </location>
    <ligand>
        <name>3'-phosphoadenylyl sulfate</name>
        <dbReference type="ChEBI" id="CHEBI:58339"/>
    </ligand>
</feature>
<sequence length="107" mass="12160">MLILNGEELISNPAKIILRAQEFMGLEPIIKESHFVFDKDKGFYCFKNLKTGEPSCLGDGKGRTRAGGGPNFSPKLKEDMVEYFKPYNAELYKIIGENFHWNEGDIL</sequence>
<gene>
    <name evidence="7" type="ORF">GSOID_T00004487001</name>
</gene>
<dbReference type="SUPFAM" id="SSF52540">
    <property type="entry name" value="P-loop containing nucleoside triphosphate hydrolases"/>
    <property type="match status" value="1"/>
</dbReference>
<dbReference type="InParanoid" id="E4X9D8"/>
<dbReference type="EC" id="2.8.2.-" evidence="5"/>
<dbReference type="PANTHER" id="PTHR10605:SF72">
    <property type="entry name" value="HEPARAN SULFATE 3-O SULFOTRANSFERASE-B, ISOFORM A"/>
    <property type="match status" value="1"/>
</dbReference>
<organism evidence="7">
    <name type="scientific">Oikopleura dioica</name>
    <name type="common">Tunicate</name>
    <dbReference type="NCBI Taxonomy" id="34765"/>
    <lineage>
        <taxon>Eukaryota</taxon>
        <taxon>Metazoa</taxon>
        <taxon>Chordata</taxon>
        <taxon>Tunicata</taxon>
        <taxon>Appendicularia</taxon>
        <taxon>Copelata</taxon>
        <taxon>Oikopleuridae</taxon>
        <taxon>Oikopleura</taxon>
    </lineage>
</organism>
<feature type="disulfide bond" evidence="4">
    <location>
        <begin position="45"/>
        <end position="56"/>
    </location>
</feature>